<dbReference type="AlphaFoldDB" id="A0A225V401"/>
<evidence type="ECO:0000313" key="1">
    <source>
        <dbReference type="EMBL" id="OWY99657.1"/>
    </source>
</evidence>
<name>A0A225V401_9STRA</name>
<reference evidence="2" key="1">
    <citation type="submission" date="2017-03" db="EMBL/GenBank/DDBJ databases">
        <title>Phytopthora megakarya and P. palmivora, two closely related causual agents of cacao black pod achieved similar genome size and gene model numbers by different mechanisms.</title>
        <authorList>
            <person name="Ali S."/>
            <person name="Shao J."/>
            <person name="Larry D.J."/>
            <person name="Kronmiller B."/>
            <person name="Shen D."/>
            <person name="Strem M.D."/>
            <person name="Melnick R.L."/>
            <person name="Guiltinan M.J."/>
            <person name="Tyler B.M."/>
            <person name="Meinhardt L.W."/>
            <person name="Bailey B.A."/>
        </authorList>
    </citation>
    <scope>NUCLEOTIDE SEQUENCE [LARGE SCALE GENOMIC DNA]</scope>
    <source>
        <strain evidence="2">zdho120</strain>
    </source>
</reference>
<protein>
    <submittedName>
        <fullName evidence="1">Uncharacterized protein</fullName>
    </submittedName>
</protein>
<dbReference type="OrthoDB" id="127600at2759"/>
<accession>A0A225V401</accession>
<sequence>MFNPAHFSPTDIERLEVLCNASDPFAVQQLREETTGEWTVIKGLAEGTIVGKQFPSFVHRILDSNEQLRLKATIQMQVESELVFRLTDIYGIRANRQNTKALQEDILLAASSRTSCRVWYEIRKYNISRFLDIGRLKRFGGRLQCHRCGNLGHVMARYNFSNEPLKGPGSVVATEEEVVVLDDLAKPFRSMDELRTAVDKWFRLQQITESAAQAAVDPSPTRVTTPVVGLVLTT</sequence>
<organism evidence="1 2">
    <name type="scientific">Phytophthora megakarya</name>
    <dbReference type="NCBI Taxonomy" id="4795"/>
    <lineage>
        <taxon>Eukaryota</taxon>
        <taxon>Sar</taxon>
        <taxon>Stramenopiles</taxon>
        <taxon>Oomycota</taxon>
        <taxon>Peronosporomycetes</taxon>
        <taxon>Peronosporales</taxon>
        <taxon>Peronosporaceae</taxon>
        <taxon>Phytophthora</taxon>
    </lineage>
</organism>
<dbReference type="EMBL" id="NBNE01008278">
    <property type="protein sequence ID" value="OWY99657.1"/>
    <property type="molecule type" value="Genomic_DNA"/>
</dbReference>
<dbReference type="Proteomes" id="UP000198211">
    <property type="component" value="Unassembled WGS sequence"/>
</dbReference>
<gene>
    <name evidence="1" type="ORF">PHMEG_00029310</name>
</gene>
<evidence type="ECO:0000313" key="2">
    <source>
        <dbReference type="Proteomes" id="UP000198211"/>
    </source>
</evidence>
<keyword evidence="2" id="KW-1185">Reference proteome</keyword>
<comment type="caution">
    <text evidence="1">The sequence shown here is derived from an EMBL/GenBank/DDBJ whole genome shotgun (WGS) entry which is preliminary data.</text>
</comment>
<proteinExistence type="predicted"/>